<accession>A0ABR5SHP8</accession>
<dbReference type="Proteomes" id="UP000060487">
    <property type="component" value="Unassembled WGS sequence"/>
</dbReference>
<feature type="compositionally biased region" description="Basic and acidic residues" evidence="1">
    <location>
        <begin position="32"/>
        <end position="59"/>
    </location>
</feature>
<evidence type="ECO:0000313" key="3">
    <source>
        <dbReference type="Proteomes" id="UP000060487"/>
    </source>
</evidence>
<evidence type="ECO:0000313" key="2">
    <source>
        <dbReference type="EMBL" id="KWT86073.1"/>
    </source>
</evidence>
<proteinExistence type="predicted"/>
<evidence type="ECO:0000256" key="1">
    <source>
        <dbReference type="SAM" id="MobiDB-lite"/>
    </source>
</evidence>
<reference evidence="2 3" key="1">
    <citation type="submission" date="2015-11" db="EMBL/GenBank/DDBJ databases">
        <authorList>
            <person name="Lin W."/>
        </authorList>
    </citation>
    <scope>NUCLEOTIDE SEQUENCE [LARGE SCALE GENOMIC DNA]</scope>
    <source>
        <strain evidence="2 3">HCH-1</strain>
    </source>
</reference>
<protein>
    <submittedName>
        <fullName evidence="2">Uncharacterized protein</fullName>
    </submittedName>
</protein>
<dbReference type="RefSeq" id="WP_085052182.1">
    <property type="nucleotide sequence ID" value="NZ_LNQR01000057.1"/>
</dbReference>
<dbReference type="EMBL" id="LNQR01000057">
    <property type="protein sequence ID" value="KWT86073.1"/>
    <property type="molecule type" value="Genomic_DNA"/>
</dbReference>
<organism evidence="2 3">
    <name type="scientific">Candidatus Magnetominusculus xianensis</name>
    <dbReference type="NCBI Taxonomy" id="1748249"/>
    <lineage>
        <taxon>Bacteria</taxon>
        <taxon>Pseudomonadati</taxon>
        <taxon>Nitrospirota</taxon>
        <taxon>Nitrospiria</taxon>
        <taxon>Nitrospirales</taxon>
        <taxon>Nitrospiraceae</taxon>
        <taxon>Candidatus Magnetominusculus</taxon>
    </lineage>
</organism>
<comment type="caution">
    <text evidence="2">The sequence shown here is derived from an EMBL/GenBank/DDBJ whole genome shotgun (WGS) entry which is preliminary data.</text>
</comment>
<keyword evidence="3" id="KW-1185">Reference proteome</keyword>
<sequence length="59" mass="6645">MADEYTWMPVGYAGAVVGDKPRGTNSKWAKWAKKEDSTDEQSKEEKKDGSRKGLIDIRV</sequence>
<feature type="region of interest" description="Disordered" evidence="1">
    <location>
        <begin position="18"/>
        <end position="59"/>
    </location>
</feature>
<gene>
    <name evidence="2" type="ORF">ASN18_1560</name>
</gene>
<name>A0ABR5SHP8_9BACT</name>